<evidence type="ECO:0000256" key="2">
    <source>
        <dbReference type="SAM" id="SignalP"/>
    </source>
</evidence>
<dbReference type="Bgee" id="ENSORLG00000025907">
    <property type="expression patterns" value="Expressed in intestine and 1 other cell type or tissue"/>
</dbReference>
<dbReference type="InterPro" id="IPR001304">
    <property type="entry name" value="C-type_lectin-like"/>
</dbReference>
<keyword evidence="5" id="KW-1185">Reference proteome</keyword>
<keyword evidence="1" id="KW-1015">Disulfide bond</keyword>
<dbReference type="PANTHER" id="PTHR45784:SF3">
    <property type="entry name" value="C-TYPE LECTIN DOMAIN FAMILY 4 MEMBER K-LIKE-RELATED"/>
    <property type="match status" value="1"/>
</dbReference>
<dbReference type="PROSITE" id="PS00615">
    <property type="entry name" value="C_TYPE_LECTIN_1"/>
    <property type="match status" value="1"/>
</dbReference>
<keyword evidence="2" id="KW-0732">Signal</keyword>
<evidence type="ECO:0000313" key="4">
    <source>
        <dbReference type="Ensembl" id="ENSORLP00000044088.1"/>
    </source>
</evidence>
<dbReference type="InParanoid" id="A0A3B3IIW9"/>
<sequence>TDQYEKFVFSLTVSLLCFSAQSCSITGQLYEYKYVNKAMKWEKAQQYCIQHHTDLATVTNMTDMKRLREAAKNVVPNPEAWIGLYRPQTTNRRWHWSLPGLEFNETNWGFGESSTVNEYCGAIRKNLTWVDHGCGADKHFICYNGKNTAVLFSLCRYISVNKNKFLTLPDCLFI</sequence>
<dbReference type="PANTHER" id="PTHR45784">
    <property type="entry name" value="C-TYPE LECTIN DOMAIN FAMILY 20 MEMBER A-RELATED"/>
    <property type="match status" value="1"/>
</dbReference>
<reference evidence="4" key="3">
    <citation type="submission" date="2025-09" db="UniProtKB">
        <authorList>
            <consortium name="Ensembl"/>
        </authorList>
    </citation>
    <scope>IDENTIFICATION</scope>
    <source>
        <strain evidence="4">Hd-rR</strain>
    </source>
</reference>
<feature type="signal peptide" evidence="2">
    <location>
        <begin position="1"/>
        <end position="22"/>
    </location>
</feature>
<dbReference type="Proteomes" id="UP000001038">
    <property type="component" value="Chromosome 24"/>
</dbReference>
<evidence type="ECO:0000259" key="3">
    <source>
        <dbReference type="PROSITE" id="PS50041"/>
    </source>
</evidence>
<dbReference type="InterPro" id="IPR016187">
    <property type="entry name" value="CTDL_fold"/>
</dbReference>
<dbReference type="InterPro" id="IPR016186">
    <property type="entry name" value="C-type_lectin-like/link_sf"/>
</dbReference>
<reference evidence="4" key="2">
    <citation type="submission" date="2025-08" db="UniProtKB">
        <authorList>
            <consortium name="Ensembl"/>
        </authorList>
    </citation>
    <scope>IDENTIFICATION</scope>
    <source>
        <strain evidence="4">Hd-rR</strain>
    </source>
</reference>
<evidence type="ECO:0000256" key="1">
    <source>
        <dbReference type="ARBA" id="ARBA00023157"/>
    </source>
</evidence>
<reference evidence="4 5" key="1">
    <citation type="journal article" date="2007" name="Nature">
        <title>The medaka draft genome and insights into vertebrate genome evolution.</title>
        <authorList>
            <person name="Kasahara M."/>
            <person name="Naruse K."/>
            <person name="Sasaki S."/>
            <person name="Nakatani Y."/>
            <person name="Qu W."/>
            <person name="Ahsan B."/>
            <person name="Yamada T."/>
            <person name="Nagayasu Y."/>
            <person name="Doi K."/>
            <person name="Kasai Y."/>
            <person name="Jindo T."/>
            <person name="Kobayashi D."/>
            <person name="Shimada A."/>
            <person name="Toyoda A."/>
            <person name="Kuroki Y."/>
            <person name="Fujiyama A."/>
            <person name="Sasaki T."/>
            <person name="Shimizu A."/>
            <person name="Asakawa S."/>
            <person name="Shimizu N."/>
            <person name="Hashimoto S."/>
            <person name="Yang J."/>
            <person name="Lee Y."/>
            <person name="Matsushima K."/>
            <person name="Sugano S."/>
            <person name="Sakaizumi M."/>
            <person name="Narita T."/>
            <person name="Ohishi K."/>
            <person name="Haga S."/>
            <person name="Ohta F."/>
            <person name="Nomoto H."/>
            <person name="Nogata K."/>
            <person name="Morishita T."/>
            <person name="Endo T."/>
            <person name="Shin-I T."/>
            <person name="Takeda H."/>
            <person name="Morishita S."/>
            <person name="Kohara Y."/>
        </authorList>
    </citation>
    <scope>NUCLEOTIDE SEQUENCE [LARGE SCALE GENOMIC DNA]</scope>
    <source>
        <strain evidence="4 5">Hd-rR</strain>
    </source>
</reference>
<dbReference type="AlphaFoldDB" id="A0A3B3IIW9"/>
<dbReference type="PROSITE" id="PS50041">
    <property type="entry name" value="C_TYPE_LECTIN_2"/>
    <property type="match status" value="1"/>
</dbReference>
<dbReference type="Ensembl" id="ENSORLT00000026885.1">
    <property type="protein sequence ID" value="ENSORLP00000044088.1"/>
    <property type="gene ID" value="ENSORLG00000025907.1"/>
</dbReference>
<proteinExistence type="predicted"/>
<dbReference type="SUPFAM" id="SSF56436">
    <property type="entry name" value="C-type lectin-like"/>
    <property type="match status" value="1"/>
</dbReference>
<dbReference type="Pfam" id="PF00059">
    <property type="entry name" value="Lectin_C"/>
    <property type="match status" value="1"/>
</dbReference>
<accession>A0A3B3IIW9</accession>
<name>A0A3B3IIW9_ORYLA</name>
<evidence type="ECO:0000313" key="5">
    <source>
        <dbReference type="Proteomes" id="UP000001038"/>
    </source>
</evidence>
<organism evidence="4 5">
    <name type="scientific">Oryzias latipes</name>
    <name type="common">Japanese rice fish</name>
    <name type="synonym">Japanese killifish</name>
    <dbReference type="NCBI Taxonomy" id="8090"/>
    <lineage>
        <taxon>Eukaryota</taxon>
        <taxon>Metazoa</taxon>
        <taxon>Chordata</taxon>
        <taxon>Craniata</taxon>
        <taxon>Vertebrata</taxon>
        <taxon>Euteleostomi</taxon>
        <taxon>Actinopterygii</taxon>
        <taxon>Neopterygii</taxon>
        <taxon>Teleostei</taxon>
        <taxon>Neoteleostei</taxon>
        <taxon>Acanthomorphata</taxon>
        <taxon>Ovalentaria</taxon>
        <taxon>Atherinomorphae</taxon>
        <taxon>Beloniformes</taxon>
        <taxon>Adrianichthyidae</taxon>
        <taxon>Oryziinae</taxon>
        <taxon>Oryzias</taxon>
    </lineage>
</organism>
<dbReference type="GeneTree" id="ENSGT01030000234892"/>
<feature type="domain" description="C-type lectin" evidence="3">
    <location>
        <begin position="32"/>
        <end position="143"/>
    </location>
</feature>
<protein>
    <recommendedName>
        <fullName evidence="3">C-type lectin domain-containing protein</fullName>
    </recommendedName>
</protein>
<feature type="chain" id="PRO_5017222734" description="C-type lectin domain-containing protein" evidence="2">
    <location>
        <begin position="23"/>
        <end position="174"/>
    </location>
</feature>
<dbReference type="Gene3D" id="3.10.100.10">
    <property type="entry name" value="Mannose-Binding Protein A, subunit A"/>
    <property type="match status" value="1"/>
</dbReference>
<dbReference type="SMART" id="SM00034">
    <property type="entry name" value="CLECT"/>
    <property type="match status" value="1"/>
</dbReference>
<dbReference type="InterPro" id="IPR018378">
    <property type="entry name" value="C-type_lectin_CS"/>
</dbReference>